<evidence type="ECO:0000259" key="1">
    <source>
        <dbReference type="Pfam" id="PF05057"/>
    </source>
</evidence>
<dbReference type="SUPFAM" id="SSF53474">
    <property type="entry name" value="alpha/beta-Hydrolases"/>
    <property type="match status" value="1"/>
</dbReference>
<proteinExistence type="predicted"/>
<keyword evidence="4" id="KW-1185">Reference proteome</keyword>
<dbReference type="Gene3D" id="3.40.50.1820">
    <property type="entry name" value="alpha/beta hydrolase"/>
    <property type="match status" value="1"/>
</dbReference>
<name>A0A7I8JLT8_SPIIN</name>
<evidence type="ECO:0000313" key="4">
    <source>
        <dbReference type="Proteomes" id="UP000663760"/>
    </source>
</evidence>
<dbReference type="InterPro" id="IPR029058">
    <property type="entry name" value="AB_hydrolase_fold"/>
</dbReference>
<dbReference type="OrthoDB" id="273452at2759"/>
<evidence type="ECO:0000313" key="2">
    <source>
        <dbReference type="EMBL" id="CAA2631861.1"/>
    </source>
</evidence>
<dbReference type="AlphaFoldDB" id="A0A7I8JLT8"/>
<dbReference type="InterPro" id="IPR044294">
    <property type="entry name" value="Lipase-like"/>
</dbReference>
<accession>A0A7I8JLT8</accession>
<dbReference type="InterPro" id="IPR007751">
    <property type="entry name" value="DUF676_lipase-like"/>
</dbReference>
<organism evidence="2">
    <name type="scientific">Spirodela intermedia</name>
    <name type="common">Intermediate duckweed</name>
    <dbReference type="NCBI Taxonomy" id="51605"/>
    <lineage>
        <taxon>Eukaryota</taxon>
        <taxon>Viridiplantae</taxon>
        <taxon>Streptophyta</taxon>
        <taxon>Embryophyta</taxon>
        <taxon>Tracheophyta</taxon>
        <taxon>Spermatophyta</taxon>
        <taxon>Magnoliopsida</taxon>
        <taxon>Liliopsida</taxon>
        <taxon>Araceae</taxon>
        <taxon>Lemnoideae</taxon>
        <taxon>Spirodela</taxon>
    </lineage>
</organism>
<protein>
    <recommendedName>
        <fullName evidence="1">DUF676 domain-containing protein</fullName>
    </recommendedName>
</protein>
<dbReference type="PANTHER" id="PTHR12482:SF4">
    <property type="entry name" value="ALPHA_BETA-HYDROLASES SUPERFAMILY PROTEIN"/>
    <property type="match status" value="1"/>
</dbReference>
<feature type="domain" description="DUF676" evidence="1">
    <location>
        <begin position="9"/>
        <end position="108"/>
    </location>
</feature>
<evidence type="ECO:0000313" key="3">
    <source>
        <dbReference type="EMBL" id="CAA7408213.1"/>
    </source>
</evidence>
<gene>
    <name evidence="2" type="ORF">SI7747_14017509</name>
    <name evidence="3" type="ORF">SI8410_14018891</name>
</gene>
<reference evidence="2" key="1">
    <citation type="submission" date="2019-12" db="EMBL/GenBank/DDBJ databases">
        <authorList>
            <person name="Scholz U."/>
            <person name="Mascher M."/>
            <person name="Fiebig A."/>
        </authorList>
    </citation>
    <scope>NUCLEOTIDE SEQUENCE</scope>
</reference>
<sequence length="109" mass="12393">MVRGPDLAEDWRYASEQFVKKLPGKQCIAIKGNYNLTFDGVDMMGGRLSKERRPGLQRISFVAHSLGGLIARYVIDRLYEQTSRRWAAGLEPISFITFATRHLGSRGYK</sequence>
<dbReference type="Proteomes" id="UP000663760">
    <property type="component" value="Chromosome 14"/>
</dbReference>
<dbReference type="Pfam" id="PF05057">
    <property type="entry name" value="DUF676"/>
    <property type="match status" value="1"/>
</dbReference>
<dbReference type="EMBL" id="LR746277">
    <property type="protein sequence ID" value="CAA7408213.1"/>
    <property type="molecule type" value="Genomic_DNA"/>
</dbReference>
<dbReference type="EMBL" id="LR743601">
    <property type="protein sequence ID" value="CAA2631861.1"/>
    <property type="molecule type" value="Genomic_DNA"/>
</dbReference>
<dbReference type="PANTHER" id="PTHR12482">
    <property type="entry name" value="LIPASE ROG1-RELATED-RELATED"/>
    <property type="match status" value="1"/>
</dbReference>